<comment type="caution">
    <text evidence="4">The sequence shown here is derived from an EMBL/GenBank/DDBJ whole genome shotgun (WGS) entry which is preliminary data.</text>
</comment>
<feature type="transmembrane region" description="Helical" evidence="2">
    <location>
        <begin position="52"/>
        <end position="73"/>
    </location>
</feature>
<keyword evidence="5" id="KW-1185">Reference proteome</keyword>
<evidence type="ECO:0000313" key="5">
    <source>
        <dbReference type="Proteomes" id="UP001519460"/>
    </source>
</evidence>
<gene>
    <name evidence="4" type="ORF">BaRGS_00019407</name>
</gene>
<dbReference type="EMBL" id="JACVVK020000139">
    <property type="protein sequence ID" value="KAK7489299.1"/>
    <property type="molecule type" value="Genomic_DNA"/>
</dbReference>
<accession>A0ABD0KQ71</accession>
<name>A0ABD0KQ71_9CAEN</name>
<protein>
    <submittedName>
        <fullName evidence="4">Uncharacterized protein</fullName>
    </submittedName>
</protein>
<dbReference type="Proteomes" id="UP001519460">
    <property type="component" value="Unassembled WGS sequence"/>
</dbReference>
<keyword evidence="2" id="KW-0812">Transmembrane</keyword>
<reference evidence="4 5" key="1">
    <citation type="journal article" date="2023" name="Sci. Data">
        <title>Genome assembly of the Korean intertidal mud-creeper Batillaria attramentaria.</title>
        <authorList>
            <person name="Patra A.K."/>
            <person name="Ho P.T."/>
            <person name="Jun S."/>
            <person name="Lee S.J."/>
            <person name="Kim Y."/>
            <person name="Won Y.J."/>
        </authorList>
    </citation>
    <scope>NUCLEOTIDE SEQUENCE [LARGE SCALE GENOMIC DNA]</scope>
    <source>
        <strain evidence="4">Wonlab-2016</strain>
    </source>
</reference>
<evidence type="ECO:0000256" key="1">
    <source>
        <dbReference type="SAM" id="MobiDB-lite"/>
    </source>
</evidence>
<proteinExistence type="predicted"/>
<feature type="region of interest" description="Disordered" evidence="1">
    <location>
        <begin position="97"/>
        <end position="117"/>
    </location>
</feature>
<feature type="signal peptide" evidence="3">
    <location>
        <begin position="1"/>
        <end position="26"/>
    </location>
</feature>
<evidence type="ECO:0000256" key="3">
    <source>
        <dbReference type="SAM" id="SignalP"/>
    </source>
</evidence>
<keyword evidence="2" id="KW-0472">Membrane</keyword>
<keyword evidence="2" id="KW-1133">Transmembrane helix</keyword>
<feature type="compositionally biased region" description="Polar residues" evidence="1">
    <location>
        <begin position="98"/>
        <end position="109"/>
    </location>
</feature>
<sequence>MASWGYRKRLMLLCMLSVCWRGECQSGNVRAGRPAPTTTTEITDGDDNTEEIAGGVASGVVVLIVLIVILYCCNKRGRGQSSPEAFENALYTVRDLSTGASNPSTTNPSRVAESQPK</sequence>
<feature type="chain" id="PRO_5044893847" evidence="3">
    <location>
        <begin position="27"/>
        <end position="117"/>
    </location>
</feature>
<keyword evidence="3" id="KW-0732">Signal</keyword>
<evidence type="ECO:0000256" key="2">
    <source>
        <dbReference type="SAM" id="Phobius"/>
    </source>
</evidence>
<evidence type="ECO:0000313" key="4">
    <source>
        <dbReference type="EMBL" id="KAK7489299.1"/>
    </source>
</evidence>
<dbReference type="AlphaFoldDB" id="A0ABD0KQ71"/>
<organism evidence="4 5">
    <name type="scientific">Batillaria attramentaria</name>
    <dbReference type="NCBI Taxonomy" id="370345"/>
    <lineage>
        <taxon>Eukaryota</taxon>
        <taxon>Metazoa</taxon>
        <taxon>Spiralia</taxon>
        <taxon>Lophotrochozoa</taxon>
        <taxon>Mollusca</taxon>
        <taxon>Gastropoda</taxon>
        <taxon>Caenogastropoda</taxon>
        <taxon>Sorbeoconcha</taxon>
        <taxon>Cerithioidea</taxon>
        <taxon>Batillariidae</taxon>
        <taxon>Batillaria</taxon>
    </lineage>
</organism>